<evidence type="ECO:0000256" key="1">
    <source>
        <dbReference type="ARBA" id="ARBA00006975"/>
    </source>
</evidence>
<dbReference type="GO" id="GO:0005737">
    <property type="term" value="C:cytoplasm"/>
    <property type="evidence" value="ECO:0007669"/>
    <property type="project" value="UniProtKB-SubCell"/>
</dbReference>
<dbReference type="InterPro" id="IPR018369">
    <property type="entry name" value="Chaprnonin_Cpn10_CS"/>
</dbReference>
<comment type="subcellular location">
    <subcellularLocation>
        <location evidence="3">Cytoplasm</location>
    </subcellularLocation>
</comment>
<evidence type="ECO:0000256" key="4">
    <source>
        <dbReference type="RuleBase" id="RU000535"/>
    </source>
</evidence>
<reference evidence="5 6" key="1">
    <citation type="submission" date="2016-10" db="EMBL/GenBank/DDBJ databases">
        <authorList>
            <person name="de Groot N.N."/>
        </authorList>
    </citation>
    <scope>NUCLEOTIDE SEQUENCE [LARGE SCALE GENOMIC DNA]</scope>
    <source>
        <strain evidence="5 6">A-4</strain>
    </source>
</reference>
<dbReference type="GO" id="GO:0046872">
    <property type="term" value="F:metal ion binding"/>
    <property type="evidence" value="ECO:0007669"/>
    <property type="project" value="TreeGrafter"/>
</dbReference>
<organism evidence="5 6">
    <name type="scientific">Streptococcus henryi</name>
    <dbReference type="NCBI Taxonomy" id="439219"/>
    <lineage>
        <taxon>Bacteria</taxon>
        <taxon>Bacillati</taxon>
        <taxon>Bacillota</taxon>
        <taxon>Bacilli</taxon>
        <taxon>Lactobacillales</taxon>
        <taxon>Streptococcaceae</taxon>
        <taxon>Streptococcus</taxon>
    </lineage>
</organism>
<comment type="function">
    <text evidence="3 4">Together with the chaperonin GroEL, plays an essential role in assisting protein folding. The GroEL-GroES system forms a nano-cage that allows encapsulation of the non-native substrate proteins and provides a physical environment optimized to promote and accelerate protein folding. GroES binds to the apical surface of the GroEL ring, thereby capping the opening of the GroEL channel.</text>
</comment>
<dbReference type="NCBIfam" id="NF001528">
    <property type="entry name" value="PRK00364.1-4"/>
    <property type="match status" value="1"/>
</dbReference>
<dbReference type="Pfam" id="PF00166">
    <property type="entry name" value="Cpn10"/>
    <property type="match status" value="1"/>
</dbReference>
<dbReference type="CDD" id="cd00320">
    <property type="entry name" value="cpn10"/>
    <property type="match status" value="1"/>
</dbReference>
<dbReference type="STRING" id="439219.SAMN02910293_02142"/>
<dbReference type="PROSITE" id="PS00681">
    <property type="entry name" value="CHAPERONINS_CPN10"/>
    <property type="match status" value="1"/>
</dbReference>
<dbReference type="PANTHER" id="PTHR10772">
    <property type="entry name" value="10 KDA HEAT SHOCK PROTEIN"/>
    <property type="match status" value="1"/>
</dbReference>
<comment type="similarity">
    <text evidence="1 3 4">Belongs to the GroES chaperonin family.</text>
</comment>
<dbReference type="GO" id="GO:0005524">
    <property type="term" value="F:ATP binding"/>
    <property type="evidence" value="ECO:0007669"/>
    <property type="project" value="InterPro"/>
</dbReference>
<gene>
    <name evidence="3" type="primary">groES</name>
    <name evidence="3" type="synonym">groS</name>
    <name evidence="5" type="ORF">SAMN02910293_02142</name>
</gene>
<dbReference type="Gene3D" id="2.30.33.40">
    <property type="entry name" value="GroES chaperonin"/>
    <property type="match status" value="1"/>
</dbReference>
<dbReference type="eggNOG" id="COG0234">
    <property type="taxonomic scope" value="Bacteria"/>
</dbReference>
<sequence length="95" mass="9773">MSLKPLGDRVVVKFEEVEEKTSGGFVLAGASHEATKVAQVLSVGQGIRTLTGDLVAPSVAAGDKVLVENGAGIEVKDGDDKVSIIRESDILAILG</sequence>
<comment type="subunit">
    <text evidence="3">Heptamer of 7 subunits arranged in a ring. Interacts with the chaperonin GroEL.</text>
</comment>
<proteinExistence type="inferred from homology"/>
<keyword evidence="6" id="KW-1185">Reference proteome</keyword>
<dbReference type="Proteomes" id="UP000182508">
    <property type="component" value="Unassembled WGS sequence"/>
</dbReference>
<dbReference type="GO" id="GO:0051082">
    <property type="term" value="F:unfolded protein binding"/>
    <property type="evidence" value="ECO:0007669"/>
    <property type="project" value="TreeGrafter"/>
</dbReference>
<keyword evidence="2 3" id="KW-0143">Chaperone</keyword>
<protein>
    <recommendedName>
        <fullName evidence="3">Co-chaperonin GroES</fullName>
    </recommendedName>
    <alternativeName>
        <fullName evidence="3">10 kDa chaperonin</fullName>
    </alternativeName>
    <alternativeName>
        <fullName evidence="3">Chaperonin-10</fullName>
        <shortName evidence="3">Cpn10</shortName>
    </alternativeName>
</protein>
<evidence type="ECO:0000313" key="6">
    <source>
        <dbReference type="Proteomes" id="UP000182508"/>
    </source>
</evidence>
<dbReference type="RefSeq" id="WP_018164655.1">
    <property type="nucleotide sequence ID" value="NZ_FMXP01000037.1"/>
</dbReference>
<evidence type="ECO:0000256" key="2">
    <source>
        <dbReference type="ARBA" id="ARBA00023186"/>
    </source>
</evidence>
<dbReference type="EMBL" id="FMXP01000037">
    <property type="protein sequence ID" value="SDB43355.1"/>
    <property type="molecule type" value="Genomic_DNA"/>
</dbReference>
<name>A0A1G6DET8_9STRE</name>
<evidence type="ECO:0000313" key="5">
    <source>
        <dbReference type="EMBL" id="SDB43355.1"/>
    </source>
</evidence>
<dbReference type="GO" id="GO:0051087">
    <property type="term" value="F:protein-folding chaperone binding"/>
    <property type="evidence" value="ECO:0007669"/>
    <property type="project" value="TreeGrafter"/>
</dbReference>
<dbReference type="InterPro" id="IPR011032">
    <property type="entry name" value="GroES-like_sf"/>
</dbReference>
<keyword evidence="3" id="KW-0963">Cytoplasm</keyword>
<dbReference type="FunFam" id="2.30.33.40:FF:000007">
    <property type="entry name" value="10 kDa chaperonin"/>
    <property type="match status" value="1"/>
</dbReference>
<dbReference type="InterPro" id="IPR020818">
    <property type="entry name" value="Chaperonin_GroES"/>
</dbReference>
<dbReference type="GO" id="GO:0044183">
    <property type="term" value="F:protein folding chaperone"/>
    <property type="evidence" value="ECO:0007669"/>
    <property type="project" value="InterPro"/>
</dbReference>
<dbReference type="SUPFAM" id="SSF50129">
    <property type="entry name" value="GroES-like"/>
    <property type="match status" value="1"/>
</dbReference>
<dbReference type="PRINTS" id="PR00297">
    <property type="entry name" value="CHAPERONIN10"/>
</dbReference>
<dbReference type="SMART" id="SM00883">
    <property type="entry name" value="Cpn10"/>
    <property type="match status" value="1"/>
</dbReference>
<dbReference type="PANTHER" id="PTHR10772:SF58">
    <property type="entry name" value="CO-CHAPERONIN GROES"/>
    <property type="match status" value="1"/>
</dbReference>
<dbReference type="InterPro" id="IPR037124">
    <property type="entry name" value="Chaperonin_GroES_sf"/>
</dbReference>
<dbReference type="AlphaFoldDB" id="A0A1G6DET8"/>
<evidence type="ECO:0000256" key="3">
    <source>
        <dbReference type="HAMAP-Rule" id="MF_00580"/>
    </source>
</evidence>
<dbReference type="HAMAP" id="MF_00580">
    <property type="entry name" value="CH10"/>
    <property type="match status" value="1"/>
</dbReference>
<accession>A0A1G6DET8</accession>